<dbReference type="Gene3D" id="1.10.10.60">
    <property type="entry name" value="Homeodomain-like"/>
    <property type="match status" value="1"/>
</dbReference>
<feature type="domain" description="HTH tetR-type" evidence="3">
    <location>
        <begin position="23"/>
        <end position="83"/>
    </location>
</feature>
<reference evidence="4 5" key="1">
    <citation type="submission" date="2017-01" db="EMBL/GenBank/DDBJ databases">
        <title>Novel large sulfur bacteria in the metagenomes of groundwater-fed chemosynthetic microbial mats in the Lake Huron basin.</title>
        <authorList>
            <person name="Sharrar A.M."/>
            <person name="Flood B.E."/>
            <person name="Bailey J.V."/>
            <person name="Jones D.S."/>
            <person name="Biddanda B."/>
            <person name="Ruberg S.A."/>
            <person name="Marcus D.N."/>
            <person name="Dick G.J."/>
        </authorList>
    </citation>
    <scope>NUCLEOTIDE SEQUENCE [LARGE SCALE GENOMIC DNA]</scope>
    <source>
        <strain evidence="4">A7</strain>
    </source>
</reference>
<evidence type="ECO:0000259" key="3">
    <source>
        <dbReference type="PROSITE" id="PS50977"/>
    </source>
</evidence>
<dbReference type="PRINTS" id="PR00455">
    <property type="entry name" value="HTHTETR"/>
</dbReference>
<proteinExistence type="predicted"/>
<dbReference type="GO" id="GO:0045892">
    <property type="term" value="P:negative regulation of DNA-templated transcription"/>
    <property type="evidence" value="ECO:0007669"/>
    <property type="project" value="InterPro"/>
</dbReference>
<dbReference type="Pfam" id="PF08362">
    <property type="entry name" value="TetR_C_3"/>
    <property type="match status" value="1"/>
</dbReference>
<dbReference type="GO" id="GO:0003700">
    <property type="term" value="F:DNA-binding transcription factor activity"/>
    <property type="evidence" value="ECO:0007669"/>
    <property type="project" value="TreeGrafter"/>
</dbReference>
<dbReference type="InterPro" id="IPR009057">
    <property type="entry name" value="Homeodomain-like_sf"/>
</dbReference>
<dbReference type="Proteomes" id="UP000192505">
    <property type="component" value="Unassembled WGS sequence"/>
</dbReference>
<gene>
    <name evidence="4" type="ORF">BWK72_11290</name>
</gene>
<evidence type="ECO:0000313" key="5">
    <source>
        <dbReference type="Proteomes" id="UP000192505"/>
    </source>
</evidence>
<dbReference type="InterPro" id="IPR013573">
    <property type="entry name" value="Tscrpt_reg_YcdC_C"/>
</dbReference>
<comment type="caution">
    <text evidence="4">The sequence shown here is derived from an EMBL/GenBank/DDBJ whole genome shotgun (WGS) entry which is preliminary data.</text>
</comment>
<dbReference type="EMBL" id="MTEI01000006">
    <property type="protein sequence ID" value="OQW87876.1"/>
    <property type="molecule type" value="Genomic_DNA"/>
</dbReference>
<dbReference type="InterPro" id="IPR050109">
    <property type="entry name" value="HTH-type_TetR-like_transc_reg"/>
</dbReference>
<name>A0A1W9KTS8_9BURK</name>
<dbReference type="PROSITE" id="PS50977">
    <property type="entry name" value="HTH_TETR_2"/>
    <property type="match status" value="1"/>
</dbReference>
<accession>A0A1W9KTS8</accession>
<dbReference type="PANTHER" id="PTHR30055">
    <property type="entry name" value="HTH-TYPE TRANSCRIPTIONAL REGULATOR RUTR"/>
    <property type="match status" value="1"/>
</dbReference>
<dbReference type="SUPFAM" id="SSF46689">
    <property type="entry name" value="Homeodomain-like"/>
    <property type="match status" value="1"/>
</dbReference>
<organism evidence="4 5">
    <name type="scientific">Rhodoferax ferrireducens</name>
    <dbReference type="NCBI Taxonomy" id="192843"/>
    <lineage>
        <taxon>Bacteria</taxon>
        <taxon>Pseudomonadati</taxon>
        <taxon>Pseudomonadota</taxon>
        <taxon>Betaproteobacteria</taxon>
        <taxon>Burkholderiales</taxon>
        <taxon>Comamonadaceae</taxon>
        <taxon>Rhodoferax</taxon>
    </lineage>
</organism>
<evidence type="ECO:0000256" key="1">
    <source>
        <dbReference type="ARBA" id="ARBA00023125"/>
    </source>
</evidence>
<dbReference type="AlphaFoldDB" id="A0A1W9KTS8"/>
<dbReference type="InterPro" id="IPR036271">
    <property type="entry name" value="Tet_transcr_reg_TetR-rel_C_sf"/>
</dbReference>
<sequence length="217" mass="23280">MTPLIKLPALEVDDGLSKGQIRQANEARILAAAERVFAGAGFAGATMAAIADEAGLPKANLHYYFGAKQDLYRAVLAQTLQDWLAPTEVITPGADPKTAIEAYLRAKMALSFARPHASRVFANELLHGAPVVKALLASDLRALVLAKSQVIAQWVAQGRMAPVDPMHLFFTLWAATQTYADFEVQVCAVLGSPEFTPADQTRATEHVVSLLLRGCGL</sequence>
<dbReference type="Gene3D" id="1.10.357.10">
    <property type="entry name" value="Tetracycline Repressor, domain 2"/>
    <property type="match status" value="1"/>
</dbReference>
<keyword evidence="1 2" id="KW-0238">DNA-binding</keyword>
<dbReference type="SUPFAM" id="SSF48498">
    <property type="entry name" value="Tetracyclin repressor-like, C-terminal domain"/>
    <property type="match status" value="1"/>
</dbReference>
<evidence type="ECO:0000313" key="4">
    <source>
        <dbReference type="EMBL" id="OQW87876.1"/>
    </source>
</evidence>
<dbReference type="PANTHER" id="PTHR30055:SF196">
    <property type="entry name" value="HTH-TYPE TRANSCRIPTIONAL REGULATOR RUTR"/>
    <property type="match status" value="1"/>
</dbReference>
<evidence type="ECO:0000256" key="2">
    <source>
        <dbReference type="PROSITE-ProRule" id="PRU00335"/>
    </source>
</evidence>
<dbReference type="InterPro" id="IPR001647">
    <property type="entry name" value="HTH_TetR"/>
</dbReference>
<dbReference type="GO" id="GO:0000976">
    <property type="term" value="F:transcription cis-regulatory region binding"/>
    <property type="evidence" value="ECO:0007669"/>
    <property type="project" value="TreeGrafter"/>
</dbReference>
<protein>
    <submittedName>
        <fullName evidence="4">TetR family transcriptional regulator</fullName>
    </submittedName>
</protein>
<feature type="DNA-binding region" description="H-T-H motif" evidence="2">
    <location>
        <begin position="46"/>
        <end position="65"/>
    </location>
</feature>
<dbReference type="Pfam" id="PF00440">
    <property type="entry name" value="TetR_N"/>
    <property type="match status" value="1"/>
</dbReference>